<dbReference type="SMART" id="SM00199">
    <property type="entry name" value="SCY"/>
    <property type="match status" value="1"/>
</dbReference>
<evidence type="ECO:0000313" key="3">
    <source>
        <dbReference type="Ensembl" id="ENSCCRP00010027655.1"/>
    </source>
</evidence>
<dbReference type="InterPro" id="IPR036048">
    <property type="entry name" value="Interleukin_8-like_sf"/>
</dbReference>
<dbReference type="Proteomes" id="UP000694427">
    <property type="component" value="Unplaced"/>
</dbReference>
<dbReference type="Pfam" id="PF00048">
    <property type="entry name" value="IL8"/>
    <property type="match status" value="1"/>
</dbReference>
<evidence type="ECO:0000313" key="4">
    <source>
        <dbReference type="Proteomes" id="UP000694427"/>
    </source>
</evidence>
<dbReference type="InterPro" id="IPR001811">
    <property type="entry name" value="Chemokine_IL8-like_dom"/>
</dbReference>
<proteinExistence type="predicted"/>
<organism evidence="3 4">
    <name type="scientific">Cyprinus carpio</name>
    <name type="common">Common carp</name>
    <dbReference type="NCBI Taxonomy" id="7962"/>
    <lineage>
        <taxon>Eukaryota</taxon>
        <taxon>Metazoa</taxon>
        <taxon>Chordata</taxon>
        <taxon>Craniata</taxon>
        <taxon>Vertebrata</taxon>
        <taxon>Euteleostomi</taxon>
        <taxon>Actinopterygii</taxon>
        <taxon>Neopterygii</taxon>
        <taxon>Teleostei</taxon>
        <taxon>Ostariophysi</taxon>
        <taxon>Cypriniformes</taxon>
        <taxon>Cyprinidae</taxon>
        <taxon>Cyprininae</taxon>
        <taxon>Cyprinus</taxon>
    </lineage>
</organism>
<dbReference type="GO" id="GO:0005615">
    <property type="term" value="C:extracellular space"/>
    <property type="evidence" value="ECO:0007669"/>
    <property type="project" value="UniProtKB-KW"/>
</dbReference>
<evidence type="ECO:0000259" key="2">
    <source>
        <dbReference type="SMART" id="SM00199"/>
    </source>
</evidence>
<sequence>MKNLTVVLTYMTMFEIKILTSSSCPRCAIVFKTIKGREFCVDPETPWVKSHVAEVDKRTTTATKAQTKSLTV</sequence>
<reference evidence="3" key="1">
    <citation type="submission" date="2025-08" db="UniProtKB">
        <authorList>
            <consortium name="Ensembl"/>
        </authorList>
    </citation>
    <scope>IDENTIFICATION</scope>
</reference>
<evidence type="ECO:0000256" key="1">
    <source>
        <dbReference type="ARBA" id="ARBA00022514"/>
    </source>
</evidence>
<dbReference type="SUPFAM" id="SSF54117">
    <property type="entry name" value="Interleukin 8-like chemokines"/>
    <property type="match status" value="1"/>
</dbReference>
<reference evidence="3" key="2">
    <citation type="submission" date="2025-09" db="UniProtKB">
        <authorList>
            <consortium name="Ensembl"/>
        </authorList>
    </citation>
    <scope>IDENTIFICATION</scope>
</reference>
<protein>
    <recommendedName>
        <fullName evidence="2">Chemokine interleukin-8-like domain-containing protein</fullName>
    </recommendedName>
</protein>
<dbReference type="Ensembl" id="ENSCCRT00010030337.1">
    <property type="protein sequence ID" value="ENSCCRP00010027655.1"/>
    <property type="gene ID" value="ENSCCRG00010011873.1"/>
</dbReference>
<dbReference type="GO" id="GO:0006955">
    <property type="term" value="P:immune response"/>
    <property type="evidence" value="ECO:0007669"/>
    <property type="project" value="InterPro"/>
</dbReference>
<dbReference type="AlphaFoldDB" id="A0A8C1J778"/>
<keyword evidence="1" id="KW-0202">Cytokine</keyword>
<accession>A0A8C1J778</accession>
<name>A0A8C1J778_CYPCA</name>
<keyword evidence="4" id="KW-1185">Reference proteome</keyword>
<feature type="domain" description="Chemokine interleukin-8-like" evidence="2">
    <location>
        <begin position="3"/>
        <end position="55"/>
    </location>
</feature>
<dbReference type="Gene3D" id="2.40.50.40">
    <property type="match status" value="1"/>
</dbReference>
<dbReference type="GO" id="GO:0008009">
    <property type="term" value="F:chemokine activity"/>
    <property type="evidence" value="ECO:0007669"/>
    <property type="project" value="InterPro"/>
</dbReference>